<feature type="region of interest" description="Disordered" evidence="1">
    <location>
        <begin position="88"/>
        <end position="111"/>
    </location>
</feature>
<feature type="region of interest" description="Disordered" evidence="1">
    <location>
        <begin position="308"/>
        <end position="334"/>
    </location>
</feature>
<feature type="compositionally biased region" description="Low complexity" evidence="1">
    <location>
        <begin position="231"/>
        <end position="243"/>
    </location>
</feature>
<sequence>MEREIFIVNMRPKHRLRNKAQPKSLPAIPQLDHDSGTTKALGEQSGTIAIHDDMDALGHESYRRHFLFGCSVGVVSFQSEIGWRGGGAGDEWEGPIAGGELDERSAGEGDVRKPLQAAHTRGSFAAELKRVRVGDIHRGEERCEAVHYVGHSFWRVGESDRDKGGNRLVVEPDDVCWDKRKSLVEKELKFNSTRGVQTPLALDAKTAERTVLSFYALIAFRRWPGRRRAEAPQPTTLPAAPLTRSEGRTRRGLLPGAPRPPLNPPQLPSARAVARNLVAEFGAVDVSGSEVQTSGRAVADVEMGLAAPTTSSAVPEWSATPIAPPELEGSDTSS</sequence>
<accession>A0A4P9WET5</accession>
<evidence type="ECO:0000313" key="2">
    <source>
        <dbReference type="EMBL" id="RKO91124.1"/>
    </source>
</evidence>
<keyword evidence="3" id="KW-1185">Reference proteome</keyword>
<proteinExistence type="predicted"/>
<reference evidence="3" key="1">
    <citation type="journal article" date="2018" name="Nat. Microbiol.">
        <title>Leveraging single-cell genomics to expand the fungal tree of life.</title>
        <authorList>
            <person name="Ahrendt S.R."/>
            <person name="Quandt C.A."/>
            <person name="Ciobanu D."/>
            <person name="Clum A."/>
            <person name="Salamov A."/>
            <person name="Andreopoulos B."/>
            <person name="Cheng J.F."/>
            <person name="Woyke T."/>
            <person name="Pelin A."/>
            <person name="Henrissat B."/>
            <person name="Reynolds N.K."/>
            <person name="Benny G.L."/>
            <person name="Smith M.E."/>
            <person name="James T.Y."/>
            <person name="Grigoriev I.V."/>
        </authorList>
    </citation>
    <scope>NUCLEOTIDE SEQUENCE [LARGE SCALE GENOMIC DNA]</scope>
</reference>
<evidence type="ECO:0000313" key="3">
    <source>
        <dbReference type="Proteomes" id="UP000269721"/>
    </source>
</evidence>
<feature type="compositionally biased region" description="Basic and acidic residues" evidence="1">
    <location>
        <begin position="101"/>
        <end position="111"/>
    </location>
</feature>
<feature type="region of interest" description="Disordered" evidence="1">
    <location>
        <begin position="16"/>
        <end position="40"/>
    </location>
</feature>
<feature type="compositionally biased region" description="Pro residues" evidence="1">
    <location>
        <begin position="257"/>
        <end position="267"/>
    </location>
</feature>
<feature type="region of interest" description="Disordered" evidence="1">
    <location>
        <begin position="228"/>
        <end position="268"/>
    </location>
</feature>
<gene>
    <name evidence="2" type="ORF">BDK51DRAFT_46062</name>
</gene>
<dbReference type="EMBL" id="KZ995220">
    <property type="protein sequence ID" value="RKO91124.1"/>
    <property type="molecule type" value="Genomic_DNA"/>
</dbReference>
<organism evidence="2 3">
    <name type="scientific">Blyttiomyces helicus</name>
    <dbReference type="NCBI Taxonomy" id="388810"/>
    <lineage>
        <taxon>Eukaryota</taxon>
        <taxon>Fungi</taxon>
        <taxon>Fungi incertae sedis</taxon>
        <taxon>Chytridiomycota</taxon>
        <taxon>Chytridiomycota incertae sedis</taxon>
        <taxon>Chytridiomycetes</taxon>
        <taxon>Chytridiomycetes incertae sedis</taxon>
        <taxon>Blyttiomyces</taxon>
    </lineage>
</organism>
<evidence type="ECO:0000256" key="1">
    <source>
        <dbReference type="SAM" id="MobiDB-lite"/>
    </source>
</evidence>
<protein>
    <submittedName>
        <fullName evidence="2">Uncharacterized protein</fullName>
    </submittedName>
</protein>
<dbReference type="Proteomes" id="UP000269721">
    <property type="component" value="Unassembled WGS sequence"/>
</dbReference>
<dbReference type="AlphaFoldDB" id="A0A4P9WET5"/>
<name>A0A4P9WET5_9FUNG</name>